<protein>
    <submittedName>
        <fullName evidence="2">Uncharacterized protein</fullName>
    </submittedName>
</protein>
<dbReference type="InParanoid" id="A0A1Y1UCB2"/>
<feature type="compositionally biased region" description="Polar residues" evidence="1">
    <location>
        <begin position="144"/>
        <end position="154"/>
    </location>
</feature>
<evidence type="ECO:0000313" key="3">
    <source>
        <dbReference type="Proteomes" id="UP000193218"/>
    </source>
</evidence>
<feature type="region of interest" description="Disordered" evidence="1">
    <location>
        <begin position="104"/>
        <end position="154"/>
    </location>
</feature>
<evidence type="ECO:0000256" key="1">
    <source>
        <dbReference type="SAM" id="MobiDB-lite"/>
    </source>
</evidence>
<gene>
    <name evidence="2" type="ORF">BD324DRAFT_634014</name>
</gene>
<dbReference type="Proteomes" id="UP000193218">
    <property type="component" value="Unassembled WGS sequence"/>
</dbReference>
<dbReference type="RefSeq" id="XP_021869352.1">
    <property type="nucleotide sequence ID" value="XM_022016689.1"/>
</dbReference>
<keyword evidence="3" id="KW-1185">Reference proteome</keyword>
<evidence type="ECO:0000313" key="2">
    <source>
        <dbReference type="EMBL" id="ORX35136.1"/>
    </source>
</evidence>
<comment type="caution">
    <text evidence="2">The sequence shown here is derived from an EMBL/GenBank/DDBJ whole genome shotgun (WGS) entry which is preliminary data.</text>
</comment>
<sequence length="231" mass="25104">MTLSSETDANPGDLSHDTDPFSKSQPYDEEMKDLQRLFPDLQNNTSDLNPSELTWDNDLPAFDQPDTHTDVESAMLAALGSSFTGGTSMTVSSELNEGEQAVSAGYRSAVEGSSGHSYGNQWRQSLTDPDTSIPYTGSEEETSWLGSSPVGQHVQTPSTHVYMTESADKTATVDPKAISFDKDSDSEMSDDGSVDYWDQESLADEPVSRCLGLPVDRFLALSSLVPGMRQR</sequence>
<accession>A0A1Y1UCB2</accession>
<feature type="compositionally biased region" description="Polar residues" evidence="1">
    <location>
        <begin position="41"/>
        <end position="54"/>
    </location>
</feature>
<organism evidence="2 3">
    <name type="scientific">Kockovaella imperatae</name>
    <dbReference type="NCBI Taxonomy" id="4999"/>
    <lineage>
        <taxon>Eukaryota</taxon>
        <taxon>Fungi</taxon>
        <taxon>Dikarya</taxon>
        <taxon>Basidiomycota</taxon>
        <taxon>Agaricomycotina</taxon>
        <taxon>Tremellomycetes</taxon>
        <taxon>Tremellales</taxon>
        <taxon>Cuniculitremaceae</taxon>
        <taxon>Kockovaella</taxon>
    </lineage>
</organism>
<dbReference type="GeneID" id="33558498"/>
<name>A0A1Y1UCB2_9TREE</name>
<reference evidence="2 3" key="1">
    <citation type="submission" date="2017-03" db="EMBL/GenBank/DDBJ databases">
        <title>Widespread Adenine N6-methylation of Active Genes in Fungi.</title>
        <authorList>
            <consortium name="DOE Joint Genome Institute"/>
            <person name="Mondo S.J."/>
            <person name="Dannebaum R.O."/>
            <person name="Kuo R.C."/>
            <person name="Louie K.B."/>
            <person name="Bewick A.J."/>
            <person name="Labutti K."/>
            <person name="Haridas S."/>
            <person name="Kuo A."/>
            <person name="Salamov A."/>
            <person name="Ahrendt S.R."/>
            <person name="Lau R."/>
            <person name="Bowen B.P."/>
            <person name="Lipzen A."/>
            <person name="Sullivan W."/>
            <person name="Andreopoulos W.B."/>
            <person name="Clum A."/>
            <person name="Lindquist E."/>
            <person name="Daum C."/>
            <person name="Northen T.R."/>
            <person name="Ramamoorthy G."/>
            <person name="Schmitz R.J."/>
            <person name="Gryganskyi A."/>
            <person name="Culley D."/>
            <person name="Magnuson J."/>
            <person name="James T.Y."/>
            <person name="O'Malley M.A."/>
            <person name="Stajich J.E."/>
            <person name="Spatafora J.W."/>
            <person name="Visel A."/>
            <person name="Grigoriev I.V."/>
        </authorList>
    </citation>
    <scope>NUCLEOTIDE SEQUENCE [LARGE SCALE GENOMIC DNA]</scope>
    <source>
        <strain evidence="2 3">NRRL Y-17943</strain>
    </source>
</reference>
<dbReference type="EMBL" id="NBSH01000012">
    <property type="protein sequence ID" value="ORX35136.1"/>
    <property type="molecule type" value="Genomic_DNA"/>
</dbReference>
<proteinExistence type="predicted"/>
<feature type="region of interest" description="Disordered" evidence="1">
    <location>
        <begin position="1"/>
        <end position="67"/>
    </location>
</feature>
<feature type="compositionally biased region" description="Polar residues" evidence="1">
    <location>
        <begin position="114"/>
        <end position="135"/>
    </location>
</feature>
<dbReference type="AlphaFoldDB" id="A0A1Y1UCB2"/>